<name>Q6K6C6_ORYSJ</name>
<dbReference type="EMBL" id="AP005069">
    <property type="protein sequence ID" value="BAD23211.1"/>
    <property type="molecule type" value="Genomic_DNA"/>
</dbReference>
<dbReference type="EMBL" id="AP004022">
    <property type="protein sequence ID" value="BAD22907.1"/>
    <property type="molecule type" value="Genomic_DNA"/>
</dbReference>
<dbReference type="AlphaFoldDB" id="Q6K6C6"/>
<gene>
    <name evidence="1" type="ORF">OJ1126_B06.12</name>
    <name evidence="2" type="ORF">P0654A08.43</name>
</gene>
<dbReference type="Proteomes" id="UP000000763">
    <property type="component" value="Chromosome 2"/>
</dbReference>
<evidence type="ECO:0000313" key="1">
    <source>
        <dbReference type="EMBL" id="BAD22907.1"/>
    </source>
</evidence>
<accession>Q6K6C6</accession>
<reference evidence="3" key="4">
    <citation type="journal article" date="2008" name="Nucleic Acids Res.">
        <title>The rice annotation project database (RAP-DB): 2008 update.</title>
        <authorList>
            <consortium name="The rice annotation project (RAP)"/>
        </authorList>
    </citation>
    <scope>GENOME REANNOTATION</scope>
    <source>
        <strain evidence="3">cv. Nipponbare</strain>
    </source>
</reference>
<reference evidence="3" key="3">
    <citation type="journal article" date="2005" name="Nature">
        <title>The map-based sequence of the rice genome.</title>
        <authorList>
            <consortium name="International rice genome sequencing project (IRGSP)"/>
            <person name="Matsumoto T."/>
            <person name="Wu J."/>
            <person name="Kanamori H."/>
            <person name="Katayose Y."/>
            <person name="Fujisawa M."/>
            <person name="Namiki N."/>
            <person name="Mizuno H."/>
            <person name="Yamamoto K."/>
            <person name="Antonio B.A."/>
            <person name="Baba T."/>
            <person name="Sakata K."/>
            <person name="Nagamura Y."/>
            <person name="Aoki H."/>
            <person name="Arikawa K."/>
            <person name="Arita K."/>
            <person name="Bito T."/>
            <person name="Chiden Y."/>
            <person name="Fujitsuka N."/>
            <person name="Fukunaka R."/>
            <person name="Hamada M."/>
            <person name="Harada C."/>
            <person name="Hayashi A."/>
            <person name="Hijishita S."/>
            <person name="Honda M."/>
            <person name="Hosokawa S."/>
            <person name="Ichikawa Y."/>
            <person name="Idonuma A."/>
            <person name="Iijima M."/>
            <person name="Ikeda M."/>
            <person name="Ikeno M."/>
            <person name="Ito K."/>
            <person name="Ito S."/>
            <person name="Ito T."/>
            <person name="Ito Y."/>
            <person name="Ito Y."/>
            <person name="Iwabuchi A."/>
            <person name="Kamiya K."/>
            <person name="Karasawa W."/>
            <person name="Kurita K."/>
            <person name="Katagiri S."/>
            <person name="Kikuta A."/>
            <person name="Kobayashi H."/>
            <person name="Kobayashi N."/>
            <person name="Machita K."/>
            <person name="Maehara T."/>
            <person name="Masukawa M."/>
            <person name="Mizubayashi T."/>
            <person name="Mukai Y."/>
            <person name="Nagasaki H."/>
            <person name="Nagata Y."/>
            <person name="Naito S."/>
            <person name="Nakashima M."/>
            <person name="Nakama Y."/>
            <person name="Nakamichi Y."/>
            <person name="Nakamura M."/>
            <person name="Meguro A."/>
            <person name="Negishi M."/>
            <person name="Ohta I."/>
            <person name="Ohta T."/>
            <person name="Okamoto M."/>
            <person name="Ono N."/>
            <person name="Saji S."/>
            <person name="Sakaguchi M."/>
            <person name="Sakai K."/>
            <person name="Shibata M."/>
            <person name="Shimokawa T."/>
            <person name="Song J."/>
            <person name="Takazaki Y."/>
            <person name="Terasawa K."/>
            <person name="Tsugane M."/>
            <person name="Tsuji K."/>
            <person name="Ueda S."/>
            <person name="Waki K."/>
            <person name="Yamagata H."/>
            <person name="Yamamoto M."/>
            <person name="Yamamoto S."/>
            <person name="Yamane H."/>
            <person name="Yoshiki S."/>
            <person name="Yoshihara R."/>
            <person name="Yukawa K."/>
            <person name="Zhong H."/>
            <person name="Yano M."/>
            <person name="Yuan Q."/>
            <person name="Ouyang S."/>
            <person name="Liu J."/>
            <person name="Jones K.M."/>
            <person name="Gansberger K."/>
            <person name="Moffat K."/>
            <person name="Hill J."/>
            <person name="Bera J."/>
            <person name="Fadrosh D."/>
            <person name="Jin S."/>
            <person name="Johri S."/>
            <person name="Kim M."/>
            <person name="Overton L."/>
            <person name="Reardon M."/>
            <person name="Tsitrin T."/>
            <person name="Vuong H."/>
            <person name="Weaver B."/>
            <person name="Ciecko A."/>
            <person name="Tallon L."/>
            <person name="Jackson J."/>
            <person name="Pai G."/>
            <person name="Aken S.V."/>
            <person name="Utterback T."/>
            <person name="Reidmuller S."/>
            <person name="Feldblyum T."/>
            <person name="Hsiao J."/>
            <person name="Zismann V."/>
            <person name="Iobst S."/>
            <person name="de Vazeille A.R."/>
            <person name="Buell C.R."/>
            <person name="Ying K."/>
            <person name="Li Y."/>
            <person name="Lu T."/>
            <person name="Huang Y."/>
            <person name="Zhao Q."/>
            <person name="Feng Q."/>
            <person name="Zhang L."/>
            <person name="Zhu J."/>
            <person name="Weng Q."/>
            <person name="Mu J."/>
            <person name="Lu Y."/>
            <person name="Fan D."/>
            <person name="Liu Y."/>
            <person name="Guan J."/>
            <person name="Zhang Y."/>
            <person name="Yu S."/>
            <person name="Liu X."/>
            <person name="Zhang Y."/>
            <person name="Hong G."/>
            <person name="Han B."/>
            <person name="Choisne N."/>
            <person name="Demange N."/>
            <person name="Orjeda G."/>
            <person name="Samain S."/>
            <person name="Cattolico L."/>
            <person name="Pelletier E."/>
            <person name="Couloux A."/>
            <person name="Segurens B."/>
            <person name="Wincker P."/>
            <person name="D'Hont A."/>
            <person name="Scarpelli C."/>
            <person name="Weissenbach J."/>
            <person name="Salanoubat M."/>
            <person name="Quetier F."/>
            <person name="Yu Y."/>
            <person name="Kim H.R."/>
            <person name="Rambo T."/>
            <person name="Currie J."/>
            <person name="Collura K."/>
            <person name="Luo M."/>
            <person name="Yang T."/>
            <person name="Ammiraju J.S.S."/>
            <person name="Engler F."/>
            <person name="Soderlund C."/>
            <person name="Wing R.A."/>
            <person name="Palmer L.E."/>
            <person name="de la Bastide M."/>
            <person name="Spiegel L."/>
            <person name="Nascimento L."/>
            <person name="Zutavern T."/>
            <person name="O'Shaughnessy A."/>
            <person name="Dike S."/>
            <person name="Dedhia N."/>
            <person name="Preston R."/>
            <person name="Balija V."/>
            <person name="McCombie W.R."/>
            <person name="Chow T."/>
            <person name="Chen H."/>
            <person name="Chung M."/>
            <person name="Chen C."/>
            <person name="Shaw J."/>
            <person name="Wu H."/>
            <person name="Hsiao K."/>
            <person name="Chao Y."/>
            <person name="Chu M."/>
            <person name="Cheng C."/>
            <person name="Hour A."/>
            <person name="Lee P."/>
            <person name="Lin S."/>
            <person name="Lin Y."/>
            <person name="Liou J."/>
            <person name="Liu S."/>
            <person name="Hsing Y."/>
            <person name="Raghuvanshi S."/>
            <person name="Mohanty A."/>
            <person name="Bharti A.K."/>
            <person name="Gaur A."/>
            <person name="Gupta V."/>
            <person name="Kumar D."/>
            <person name="Ravi V."/>
            <person name="Vij S."/>
            <person name="Kapur A."/>
            <person name="Khurana P."/>
            <person name="Khurana P."/>
            <person name="Khurana J.P."/>
            <person name="Tyagi A.K."/>
            <person name="Gaikwad K."/>
            <person name="Singh A."/>
            <person name="Dalal V."/>
            <person name="Srivastava S."/>
            <person name="Dixit A."/>
            <person name="Pal A.K."/>
            <person name="Ghazi I.A."/>
            <person name="Yadav M."/>
            <person name="Pandit A."/>
            <person name="Bhargava A."/>
            <person name="Sureshbabu K."/>
            <person name="Batra K."/>
            <person name="Sharma T.R."/>
            <person name="Mohapatra T."/>
            <person name="Singh N.K."/>
            <person name="Messing J."/>
            <person name="Nelson A.B."/>
            <person name="Fuks G."/>
            <person name="Kavchok S."/>
            <person name="Keizer G."/>
            <person name="Linton E."/>
            <person name="Llaca V."/>
            <person name="Song R."/>
            <person name="Tanyolac B."/>
            <person name="Young S."/>
            <person name="Ho-Il K."/>
            <person name="Hahn J.H."/>
            <person name="Sangsakoo G."/>
            <person name="Vanavichit A."/>
            <person name="de Mattos Luiz.A.T."/>
            <person name="Zimmer P.D."/>
            <person name="Malone G."/>
            <person name="Dellagostin O."/>
            <person name="de Oliveira A.C."/>
            <person name="Bevan M."/>
            <person name="Bancroft I."/>
            <person name="Minx P."/>
            <person name="Cordum H."/>
            <person name="Wilson R."/>
            <person name="Cheng Z."/>
            <person name="Jin W."/>
            <person name="Jiang J."/>
            <person name="Leong S.A."/>
            <person name="Iwama H."/>
            <person name="Gojobori T."/>
            <person name="Itoh T."/>
            <person name="Niimura Y."/>
            <person name="Fujii Y."/>
            <person name="Habara T."/>
            <person name="Sakai H."/>
            <person name="Sato Y."/>
            <person name="Wilson G."/>
            <person name="Kumar K."/>
            <person name="McCouch S."/>
            <person name="Juretic N."/>
            <person name="Hoen D."/>
            <person name="Wright S."/>
            <person name="Bruskiewich R."/>
            <person name="Bureau T."/>
            <person name="Miyao A."/>
            <person name="Hirochika H."/>
            <person name="Nishikawa T."/>
            <person name="Kadowaki K."/>
            <person name="Sugiura M."/>
            <person name="Burr B."/>
            <person name="Sasaki T."/>
        </authorList>
    </citation>
    <scope>NUCLEOTIDE SEQUENCE [LARGE SCALE GENOMIC DNA]</scope>
    <source>
        <strain evidence="3">cv. Nipponbare</strain>
    </source>
</reference>
<evidence type="ECO:0000313" key="3">
    <source>
        <dbReference type="Proteomes" id="UP000000763"/>
    </source>
</evidence>
<sequence length="64" mass="7441">MGACDWRRGRRGGAAMPVLARGEGDRWQMMAKSTRLWRWPAVLLHRQIMMDCYWTCKLSPFGPS</sequence>
<evidence type="ECO:0000313" key="2">
    <source>
        <dbReference type="EMBL" id="BAD23211.1"/>
    </source>
</evidence>
<proteinExistence type="predicted"/>
<reference evidence="1" key="1">
    <citation type="submission" date="2001-08" db="EMBL/GenBank/DDBJ databases">
        <title>Oryza sativa nipponbare(GA3) genomic DNA, chromosome 2, BAC clone:OJ1126_B06.</title>
        <authorList>
            <person name="Sasaki T."/>
            <person name="Matsumoto T."/>
            <person name="Yamamoto K."/>
        </authorList>
    </citation>
    <scope>NUCLEOTIDE SEQUENCE</scope>
</reference>
<organism evidence="2 3">
    <name type="scientific">Oryza sativa subsp. japonica</name>
    <name type="common">Rice</name>
    <dbReference type="NCBI Taxonomy" id="39947"/>
    <lineage>
        <taxon>Eukaryota</taxon>
        <taxon>Viridiplantae</taxon>
        <taxon>Streptophyta</taxon>
        <taxon>Embryophyta</taxon>
        <taxon>Tracheophyta</taxon>
        <taxon>Spermatophyta</taxon>
        <taxon>Magnoliopsida</taxon>
        <taxon>Liliopsida</taxon>
        <taxon>Poales</taxon>
        <taxon>Poaceae</taxon>
        <taxon>BOP clade</taxon>
        <taxon>Oryzoideae</taxon>
        <taxon>Oryzeae</taxon>
        <taxon>Oryzinae</taxon>
        <taxon>Oryza</taxon>
        <taxon>Oryza sativa</taxon>
    </lineage>
</organism>
<reference evidence="2" key="2">
    <citation type="submission" date="2002-04" db="EMBL/GenBank/DDBJ databases">
        <title>Oryza sativa nipponbare(GA3) genomic DNA, chromosome 2, PAC clone:P0654A08.</title>
        <authorList>
            <person name="Sasaki T."/>
            <person name="Matsumoto T."/>
            <person name="Katayose Y."/>
        </authorList>
    </citation>
    <scope>NUCLEOTIDE SEQUENCE</scope>
</reference>
<protein>
    <submittedName>
        <fullName evidence="2">Uncharacterized protein</fullName>
    </submittedName>
</protein>